<feature type="transmembrane region" description="Helical" evidence="2">
    <location>
        <begin position="303"/>
        <end position="322"/>
    </location>
</feature>
<evidence type="ECO:0000313" key="3">
    <source>
        <dbReference type="EMBL" id="EPR38812.1"/>
    </source>
</evidence>
<keyword evidence="2" id="KW-1133">Transmembrane helix</keyword>
<feature type="transmembrane region" description="Helical" evidence="2">
    <location>
        <begin position="437"/>
        <end position="457"/>
    </location>
</feature>
<feature type="transmembrane region" description="Helical" evidence="2">
    <location>
        <begin position="561"/>
        <end position="578"/>
    </location>
</feature>
<dbReference type="Proteomes" id="UP000014977">
    <property type="component" value="Unassembled WGS sequence"/>
</dbReference>
<dbReference type="EMBL" id="ATHJ01000094">
    <property type="protein sequence ID" value="EPR38812.1"/>
    <property type="molecule type" value="Genomic_DNA"/>
</dbReference>
<feature type="transmembrane region" description="Helical" evidence="2">
    <location>
        <begin position="173"/>
        <end position="193"/>
    </location>
</feature>
<evidence type="ECO:0000256" key="2">
    <source>
        <dbReference type="SAM" id="Phobius"/>
    </source>
</evidence>
<feature type="transmembrane region" description="Helical" evidence="2">
    <location>
        <begin position="274"/>
        <end position="291"/>
    </location>
</feature>
<feature type="transmembrane region" description="Helical" evidence="2">
    <location>
        <begin position="757"/>
        <end position="778"/>
    </location>
</feature>
<feature type="transmembrane region" description="Helical" evidence="2">
    <location>
        <begin position="413"/>
        <end position="430"/>
    </location>
</feature>
<evidence type="ECO:0008006" key="5">
    <source>
        <dbReference type="Google" id="ProtNLM"/>
    </source>
</evidence>
<evidence type="ECO:0000313" key="4">
    <source>
        <dbReference type="Proteomes" id="UP000014977"/>
    </source>
</evidence>
<comment type="caution">
    <text evidence="3">The sequence shown here is derived from an EMBL/GenBank/DDBJ whole genome shotgun (WGS) entry which is preliminary data.</text>
</comment>
<name>S7TNQ5_DESML</name>
<dbReference type="InterPro" id="IPR014600">
    <property type="entry name" value="UCP035905_mem"/>
</dbReference>
<dbReference type="Pfam" id="PF10101">
    <property type="entry name" value="DUF2339"/>
    <property type="match status" value="1"/>
</dbReference>
<dbReference type="PANTHER" id="PTHR38434:SF1">
    <property type="entry name" value="BLL2549 PROTEIN"/>
    <property type="match status" value="1"/>
</dbReference>
<evidence type="ECO:0000256" key="1">
    <source>
        <dbReference type="SAM" id="MobiDB-lite"/>
    </source>
</evidence>
<dbReference type="AlphaFoldDB" id="S7TNQ5"/>
<feature type="transmembrane region" description="Helical" evidence="2">
    <location>
        <begin position="679"/>
        <end position="700"/>
    </location>
</feature>
<organism evidence="3 4">
    <name type="scientific">Desulfococcus multivorans DSM 2059</name>
    <dbReference type="NCBI Taxonomy" id="1121405"/>
    <lineage>
        <taxon>Bacteria</taxon>
        <taxon>Pseudomonadati</taxon>
        <taxon>Thermodesulfobacteriota</taxon>
        <taxon>Desulfobacteria</taxon>
        <taxon>Desulfobacterales</taxon>
        <taxon>Desulfococcaceae</taxon>
        <taxon>Desulfococcus</taxon>
    </lineage>
</organism>
<feature type="transmembrane region" description="Helical" evidence="2">
    <location>
        <begin position="463"/>
        <end position="487"/>
    </location>
</feature>
<keyword evidence="4" id="KW-1185">Reference proteome</keyword>
<proteinExistence type="predicted"/>
<feature type="transmembrane region" description="Helical" evidence="2">
    <location>
        <begin position="499"/>
        <end position="519"/>
    </location>
</feature>
<feature type="transmembrane region" description="Helical" evidence="2">
    <location>
        <begin position="826"/>
        <end position="844"/>
    </location>
</feature>
<feature type="transmembrane region" description="Helical" evidence="2">
    <location>
        <begin position="227"/>
        <end position="246"/>
    </location>
</feature>
<accession>S7TNQ5</accession>
<feature type="transmembrane region" description="Helical" evidence="2">
    <location>
        <begin position="252"/>
        <end position="269"/>
    </location>
</feature>
<feature type="transmembrane region" description="Helical" evidence="2">
    <location>
        <begin position="149"/>
        <end position="166"/>
    </location>
</feature>
<feature type="transmembrane region" description="Helical" evidence="2">
    <location>
        <begin position="856"/>
        <end position="875"/>
    </location>
</feature>
<feature type="transmembrane region" description="Helical" evidence="2">
    <location>
        <begin position="531"/>
        <end position="549"/>
    </location>
</feature>
<reference evidence="3 4" key="1">
    <citation type="journal article" date="2013" name="Genome Announc.">
        <title>Draft genome sequences for three mercury-methylating, sulfate-reducing bacteria.</title>
        <authorList>
            <person name="Brown S.D."/>
            <person name="Hurt R.A.Jr."/>
            <person name="Gilmour C.C."/>
            <person name="Elias D.A."/>
        </authorList>
    </citation>
    <scope>NUCLEOTIDE SEQUENCE [LARGE SCALE GENOMIC DNA]</scope>
    <source>
        <strain evidence="3 4">DSM 2059</strain>
    </source>
</reference>
<feature type="transmembrane region" description="Helical" evidence="2">
    <location>
        <begin position="117"/>
        <end position="137"/>
    </location>
</feature>
<feature type="transmembrane region" description="Helical" evidence="2">
    <location>
        <begin position="388"/>
        <end position="407"/>
    </location>
</feature>
<feature type="transmembrane region" description="Helical" evidence="2">
    <location>
        <begin position="199"/>
        <end position="220"/>
    </location>
</feature>
<dbReference type="PANTHER" id="PTHR38434">
    <property type="entry name" value="BLL2549 PROTEIN"/>
    <property type="match status" value="1"/>
</dbReference>
<keyword evidence="2" id="KW-0472">Membrane</keyword>
<feature type="transmembrane region" description="Helical" evidence="2">
    <location>
        <begin position="798"/>
        <end position="819"/>
    </location>
</feature>
<dbReference type="PIRSF" id="PIRSF035905">
    <property type="entry name" value="UCP035905_mp"/>
    <property type="match status" value="1"/>
</dbReference>
<keyword evidence="2" id="KW-0812">Transmembrane</keyword>
<feature type="transmembrane region" description="Helical" evidence="2">
    <location>
        <begin position="329"/>
        <end position="348"/>
    </location>
</feature>
<feature type="transmembrane region" description="Helical" evidence="2">
    <location>
        <begin position="648"/>
        <end position="667"/>
    </location>
</feature>
<feature type="transmembrane region" description="Helical" evidence="2">
    <location>
        <begin position="616"/>
        <end position="636"/>
    </location>
</feature>
<dbReference type="InterPro" id="IPR019286">
    <property type="entry name" value="DUF2339_TM"/>
</dbReference>
<sequence>MGFAAGCLLAVTLRLRRRMGDLERRIALLERLNEPSPSTADAGFPAGDGLSTPMPGKSEHEADEREIQAEDGAAGTFAKVFPEEFPRIGGTPSSSAVPSTVEVWSVRIRAFFTEGNVVVRIGVIVLFFGVAFLLKYAAERNAFPVEFRLAVVAVGAIALLALGWRLRLRRSGYALILQGAAVGILYVTLFVAAKLYHLIPFPLALGFMVAVVALSGWLAVLQDAPSLAAFGAVGGFLAPILVSSGGGSHVMLFSYYLILNAGILGIAWFKAWRALNLIGFVFTFTIGSIWGRENYHPAYFGSTEPFLILFFLFYVAITVLFAHRQPLRLRGYVDGTLTFGVPIVVFALQARMVRGMDWGLAYSALTMGGFYIGLAALLWRRAIIGMRLLTEAFLALGVVFMSLAVPLALDGRWTAAAWALEGAALVWIGVRQNRTPVRCFGLLLQLGAGAAFFHALGQPTGRIPVLNGVCSGGLLISLAGLFSAAFLERHQGRLRRWERWLHFPMLIWGLAWWFGSGLNEISRRLSWKHERWASLTFAAFSFGGMGILCRRVAWPSLRYPAMFWLPLLGLLVGLRWTGSPNRHLFADGFGLPWVLALSVHLYLLRCFEGEWRSGFLTLWHLAGLLLTAFVLTWESAWAVHRVVEGGRVWWTIMWGITPGAAVWSLSARCRKPPWPIRRFPWAYLKAGPSLLAVFLLLWSLSTTVVTGDPAPLAYLPVLNPLEISQTFALTMILKWARNSQDNPQTALSDSAGPSASILRIIHGAVSLGVFVWLNGMTARTIHYFAGVPFTVSALYRSMPFQAAVAILWTLFALGAMVVGARRKQRAIWFTGAVLLGMVVLKLFFIDLGGSGTVARIVSFIAVGVLMLFIGYISPLPPRGKSRVRQPDESPTTRSV</sequence>
<dbReference type="PATRIC" id="fig|1121405.3.peg.2595"/>
<gene>
    <name evidence="3" type="ORF">dsmv_0222</name>
</gene>
<protein>
    <recommendedName>
        <fullName evidence="5">DUF2339 domain-containing protein</fullName>
    </recommendedName>
</protein>
<feature type="transmembrane region" description="Helical" evidence="2">
    <location>
        <begin position="360"/>
        <end position="379"/>
    </location>
</feature>
<dbReference type="eggNOG" id="COG5373">
    <property type="taxonomic scope" value="Bacteria"/>
</dbReference>
<feature type="transmembrane region" description="Helical" evidence="2">
    <location>
        <begin position="584"/>
        <end position="604"/>
    </location>
</feature>
<feature type="transmembrane region" description="Helical" evidence="2">
    <location>
        <begin position="712"/>
        <end position="736"/>
    </location>
</feature>
<dbReference type="STRING" id="897.B2D07_04605"/>
<feature type="region of interest" description="Disordered" evidence="1">
    <location>
        <begin position="35"/>
        <end position="65"/>
    </location>
</feature>